<evidence type="ECO:0000256" key="2">
    <source>
        <dbReference type="SAM" id="MobiDB-lite"/>
    </source>
</evidence>
<keyword evidence="3" id="KW-0732">Signal</keyword>
<feature type="chain" id="PRO_5045455458" evidence="3">
    <location>
        <begin position="19"/>
        <end position="236"/>
    </location>
</feature>
<feature type="signal peptide" evidence="3">
    <location>
        <begin position="1"/>
        <end position="18"/>
    </location>
</feature>
<dbReference type="Proteomes" id="UP001595387">
    <property type="component" value="Unassembled WGS sequence"/>
</dbReference>
<dbReference type="InterPro" id="IPR027304">
    <property type="entry name" value="Trigger_fact/SurA_dom_sf"/>
</dbReference>
<protein>
    <submittedName>
        <fullName evidence="4">SurA N-terminal domain-containing protein</fullName>
    </submittedName>
</protein>
<accession>A0ABV7A4B5</accession>
<evidence type="ECO:0000256" key="1">
    <source>
        <dbReference type="SAM" id="Coils"/>
    </source>
</evidence>
<dbReference type="EMBL" id="JBHRRZ010000010">
    <property type="protein sequence ID" value="MFC2947872.1"/>
    <property type="molecule type" value="Genomic_DNA"/>
</dbReference>
<keyword evidence="5" id="KW-1185">Reference proteome</keyword>
<proteinExistence type="predicted"/>
<comment type="caution">
    <text evidence="4">The sequence shown here is derived from an EMBL/GenBank/DDBJ whole genome shotgun (WGS) entry which is preliminary data.</text>
</comment>
<dbReference type="Pfam" id="PF13624">
    <property type="entry name" value="SurA_N_3"/>
    <property type="match status" value="1"/>
</dbReference>
<evidence type="ECO:0000313" key="5">
    <source>
        <dbReference type="Proteomes" id="UP001595387"/>
    </source>
</evidence>
<reference evidence="5" key="1">
    <citation type="journal article" date="2019" name="Int. J. Syst. Evol. Microbiol.">
        <title>The Global Catalogue of Microorganisms (GCM) 10K type strain sequencing project: providing services to taxonomists for standard genome sequencing and annotation.</title>
        <authorList>
            <consortium name="The Broad Institute Genomics Platform"/>
            <consortium name="The Broad Institute Genome Sequencing Center for Infectious Disease"/>
            <person name="Wu L."/>
            <person name="Ma J."/>
        </authorList>
    </citation>
    <scope>NUCLEOTIDE SEQUENCE [LARGE SCALE GENOMIC DNA]</scope>
    <source>
        <strain evidence="5">KCTC 13193</strain>
    </source>
</reference>
<dbReference type="PROSITE" id="PS51257">
    <property type="entry name" value="PROKAR_LIPOPROTEIN"/>
    <property type="match status" value="1"/>
</dbReference>
<organism evidence="4 5">
    <name type="scientific">Virgibacillus sediminis</name>
    <dbReference type="NCBI Taxonomy" id="202260"/>
    <lineage>
        <taxon>Bacteria</taxon>
        <taxon>Bacillati</taxon>
        <taxon>Bacillota</taxon>
        <taxon>Bacilli</taxon>
        <taxon>Bacillales</taxon>
        <taxon>Bacillaceae</taxon>
        <taxon>Virgibacillus</taxon>
    </lineage>
</organism>
<dbReference type="Gene3D" id="1.10.4030.10">
    <property type="entry name" value="Porin chaperone SurA, peptide-binding domain"/>
    <property type="match status" value="1"/>
</dbReference>
<dbReference type="PANTHER" id="PTHR47245:SF2">
    <property type="entry name" value="PEPTIDYL-PROLYL CIS-TRANS ISOMERASE HP_0175-RELATED"/>
    <property type="match status" value="1"/>
</dbReference>
<gene>
    <name evidence="4" type="ORF">ACFODW_05895</name>
</gene>
<dbReference type="RefSeq" id="WP_390304210.1">
    <property type="nucleotide sequence ID" value="NZ_JBHRRZ010000010.1"/>
</dbReference>
<feature type="coiled-coil region" evidence="1">
    <location>
        <begin position="175"/>
        <end position="229"/>
    </location>
</feature>
<evidence type="ECO:0000313" key="4">
    <source>
        <dbReference type="EMBL" id="MFC2947872.1"/>
    </source>
</evidence>
<feature type="compositionally biased region" description="Acidic residues" evidence="2">
    <location>
        <begin position="46"/>
        <end position="57"/>
    </location>
</feature>
<sequence length="236" mass="26817">MKKLLMFTLALLTTAVLAACGGDDSAKEGNQETPDNPSEQAQESVEVTEEEKVGEDESVVKVNDSEVTGEKYNPIYLQVKTTMQQSGEDISDKEKIKDLTLDLLVEQELILQDAERAGIEVTEEEVEQEYANIKEQSGDQLPAMLEQFQLTEEQFKSQLSDDLVTTKYMESELDVEVTDEEVEEMYNQLKGQNEDVGELKELEEPIRQQLRSQKEQEQLMTKVEELKKEADVETLI</sequence>
<dbReference type="PANTHER" id="PTHR47245">
    <property type="entry name" value="PEPTIDYLPROLYL ISOMERASE"/>
    <property type="match status" value="1"/>
</dbReference>
<dbReference type="InterPro" id="IPR050245">
    <property type="entry name" value="PrsA_foldase"/>
</dbReference>
<evidence type="ECO:0000256" key="3">
    <source>
        <dbReference type="SAM" id="SignalP"/>
    </source>
</evidence>
<dbReference type="SUPFAM" id="SSF109998">
    <property type="entry name" value="Triger factor/SurA peptide-binding domain-like"/>
    <property type="match status" value="1"/>
</dbReference>
<feature type="region of interest" description="Disordered" evidence="2">
    <location>
        <begin position="21"/>
        <end position="65"/>
    </location>
</feature>
<keyword evidence="1" id="KW-0175">Coiled coil</keyword>
<feature type="compositionally biased region" description="Polar residues" evidence="2">
    <location>
        <begin position="31"/>
        <end position="42"/>
    </location>
</feature>
<name>A0ABV7A4B5_9BACI</name>